<evidence type="ECO:0000256" key="2">
    <source>
        <dbReference type="ARBA" id="ARBA00022980"/>
    </source>
</evidence>
<keyword evidence="4" id="KW-0699">rRNA-binding</keyword>
<keyword evidence="4" id="KW-0694">RNA-binding</keyword>
<comment type="subunit">
    <text evidence="4">Part of the 50S ribosomal subunit. Contacts protein L29, and trigger factor when it is bound to the ribosome.</text>
</comment>
<dbReference type="HAMAP" id="MF_01369_B">
    <property type="entry name" value="Ribosomal_uL23_B"/>
    <property type="match status" value="1"/>
</dbReference>
<dbReference type="AlphaFoldDB" id="A0A1F6W484"/>
<proteinExistence type="inferred from homology"/>
<keyword evidence="2 4" id="KW-0689">Ribosomal protein</keyword>
<dbReference type="InterPro" id="IPR012678">
    <property type="entry name" value="Ribosomal_uL23/eL15/eS24_sf"/>
</dbReference>
<dbReference type="InterPro" id="IPR012677">
    <property type="entry name" value="Nucleotide-bd_a/b_plait_sf"/>
</dbReference>
<accession>A0A1F6W484</accession>
<evidence type="ECO:0000313" key="5">
    <source>
        <dbReference type="EMBL" id="OGI76654.1"/>
    </source>
</evidence>
<dbReference type="GO" id="GO:0003735">
    <property type="term" value="F:structural constituent of ribosome"/>
    <property type="evidence" value="ECO:0007669"/>
    <property type="project" value="InterPro"/>
</dbReference>
<dbReference type="EMBL" id="MFUA01000022">
    <property type="protein sequence ID" value="OGI76654.1"/>
    <property type="molecule type" value="Genomic_DNA"/>
</dbReference>
<organism evidence="5 6">
    <name type="scientific">Candidatus Nomurabacteria bacterium RIFCSPHIGHO2_02_FULL_37_13</name>
    <dbReference type="NCBI Taxonomy" id="1801750"/>
    <lineage>
        <taxon>Bacteria</taxon>
        <taxon>Candidatus Nomuraibacteriota</taxon>
    </lineage>
</organism>
<dbReference type="InterPro" id="IPR013025">
    <property type="entry name" value="Ribosomal_uL23-like"/>
</dbReference>
<protein>
    <recommendedName>
        <fullName evidence="4">Large ribosomal subunit protein uL23</fullName>
    </recommendedName>
</protein>
<dbReference type="Proteomes" id="UP000178374">
    <property type="component" value="Unassembled WGS sequence"/>
</dbReference>
<dbReference type="Gene3D" id="3.30.70.330">
    <property type="match status" value="1"/>
</dbReference>
<evidence type="ECO:0000256" key="4">
    <source>
        <dbReference type="HAMAP-Rule" id="MF_01369"/>
    </source>
</evidence>
<dbReference type="SUPFAM" id="SSF54189">
    <property type="entry name" value="Ribosomal proteins S24e, L23 and L15e"/>
    <property type="match status" value="1"/>
</dbReference>
<dbReference type="STRING" id="1801750.A3B85_01135"/>
<comment type="caution">
    <text evidence="5">The sequence shown here is derived from an EMBL/GenBank/DDBJ whole genome shotgun (WGS) entry which is preliminary data.</text>
</comment>
<name>A0A1F6W484_9BACT</name>
<sequence>MTIKTIIKNPRVTEKASFTQEHNIYTFDVSSSANKTEIKKAVFTLYKINPVKVNILSIPRKHIVSKGKMGVRGGGRKALVYLKKGDKIEFI</sequence>
<gene>
    <name evidence="4" type="primary">rplW</name>
    <name evidence="5" type="ORF">A3B85_01135</name>
</gene>
<reference evidence="5 6" key="1">
    <citation type="journal article" date="2016" name="Nat. Commun.">
        <title>Thousands of microbial genomes shed light on interconnected biogeochemical processes in an aquifer system.</title>
        <authorList>
            <person name="Anantharaman K."/>
            <person name="Brown C.T."/>
            <person name="Hug L.A."/>
            <person name="Sharon I."/>
            <person name="Castelle C.J."/>
            <person name="Probst A.J."/>
            <person name="Thomas B.C."/>
            <person name="Singh A."/>
            <person name="Wilkins M.J."/>
            <person name="Karaoz U."/>
            <person name="Brodie E.L."/>
            <person name="Williams K.H."/>
            <person name="Hubbard S.S."/>
            <person name="Banfield J.F."/>
        </authorList>
    </citation>
    <scope>NUCLEOTIDE SEQUENCE [LARGE SCALE GENOMIC DNA]</scope>
</reference>
<evidence type="ECO:0000256" key="3">
    <source>
        <dbReference type="ARBA" id="ARBA00023274"/>
    </source>
</evidence>
<dbReference type="GO" id="GO:0019843">
    <property type="term" value="F:rRNA binding"/>
    <property type="evidence" value="ECO:0007669"/>
    <property type="project" value="UniProtKB-UniRule"/>
</dbReference>
<evidence type="ECO:0000313" key="6">
    <source>
        <dbReference type="Proteomes" id="UP000178374"/>
    </source>
</evidence>
<dbReference type="GO" id="GO:1990904">
    <property type="term" value="C:ribonucleoprotein complex"/>
    <property type="evidence" value="ECO:0007669"/>
    <property type="project" value="UniProtKB-KW"/>
</dbReference>
<comment type="function">
    <text evidence="4">One of the early assembly proteins it binds 23S rRNA. One of the proteins that surrounds the polypeptide exit tunnel on the outside of the ribosome. Forms the main docking site for trigger factor binding to the ribosome.</text>
</comment>
<evidence type="ECO:0000256" key="1">
    <source>
        <dbReference type="ARBA" id="ARBA00006700"/>
    </source>
</evidence>
<dbReference type="GO" id="GO:0006412">
    <property type="term" value="P:translation"/>
    <property type="evidence" value="ECO:0007669"/>
    <property type="project" value="UniProtKB-UniRule"/>
</dbReference>
<dbReference type="GO" id="GO:0005840">
    <property type="term" value="C:ribosome"/>
    <property type="evidence" value="ECO:0007669"/>
    <property type="project" value="UniProtKB-KW"/>
</dbReference>
<dbReference type="Pfam" id="PF00276">
    <property type="entry name" value="Ribosomal_L23"/>
    <property type="match status" value="1"/>
</dbReference>
<comment type="similarity">
    <text evidence="1 4">Belongs to the universal ribosomal protein uL23 family.</text>
</comment>
<keyword evidence="3 4" id="KW-0687">Ribonucleoprotein</keyword>
<dbReference type="PANTHER" id="PTHR11620">
    <property type="entry name" value="60S RIBOSOMAL PROTEIN L23A"/>
    <property type="match status" value="1"/>
</dbReference>